<organism evidence="1 2">
    <name type="scientific">Pedobacter gandavensis</name>
    <dbReference type="NCBI Taxonomy" id="2679963"/>
    <lineage>
        <taxon>Bacteria</taxon>
        <taxon>Pseudomonadati</taxon>
        <taxon>Bacteroidota</taxon>
        <taxon>Sphingobacteriia</taxon>
        <taxon>Sphingobacteriales</taxon>
        <taxon>Sphingobacteriaceae</taxon>
        <taxon>Pedobacter</taxon>
    </lineage>
</organism>
<dbReference type="Gene3D" id="3.90.1200.10">
    <property type="match status" value="1"/>
</dbReference>
<reference evidence="1 2" key="1">
    <citation type="submission" date="2019-11" db="EMBL/GenBank/DDBJ databases">
        <title>Description of Pedobacter sp. LMG 31462T.</title>
        <authorList>
            <person name="Carlier A."/>
            <person name="Qi S."/>
            <person name="Vandamme P."/>
        </authorList>
    </citation>
    <scope>NUCLEOTIDE SEQUENCE [LARGE SCALE GENOMIC DNA]</scope>
    <source>
        <strain evidence="1 2">LMG 31462</strain>
    </source>
</reference>
<accession>A0ABR6ERQ4</accession>
<evidence type="ECO:0000313" key="2">
    <source>
        <dbReference type="Proteomes" id="UP000636110"/>
    </source>
</evidence>
<dbReference type="EMBL" id="WNXC01000001">
    <property type="protein sequence ID" value="MBB2147926.1"/>
    <property type="molecule type" value="Genomic_DNA"/>
</dbReference>
<protein>
    <recommendedName>
        <fullName evidence="3">3'-kinase</fullName>
    </recommendedName>
</protein>
<comment type="caution">
    <text evidence="1">The sequence shown here is derived from an EMBL/GenBank/DDBJ whole genome shotgun (WGS) entry which is preliminary data.</text>
</comment>
<dbReference type="Pfam" id="PF04655">
    <property type="entry name" value="APH_6_hur"/>
    <property type="match status" value="1"/>
</dbReference>
<gene>
    <name evidence="1" type="ORF">GM920_03270</name>
</gene>
<evidence type="ECO:0000313" key="1">
    <source>
        <dbReference type="EMBL" id="MBB2147926.1"/>
    </source>
</evidence>
<sequence length="277" mass="30419">MIRKKIELSLVKATLDDYQQSWNLQLDGAAFSTNSSILQPVRYEGIPAMLKIALVEEERRGSKLMVHWAGNGAVKVLRHSSAALLMERASGQGSLRDMVWNGADDEASKIICQVAAKLHTAKASASLKLIPLSEWFYALFFAANQLDGVFSQCAEIARFLLNDPIDEVVLHGDIHHGNILDAGDSGWLAIDPKALYGERGFDFANLFCNPEMTIAIQNGRLAQQVGVVSKAANLDSKRLLQWIVAWSGLSASWMLADAMPIDQKLKLIEIALSELNS</sequence>
<proteinExistence type="predicted"/>
<evidence type="ECO:0008006" key="3">
    <source>
        <dbReference type="Google" id="ProtNLM"/>
    </source>
</evidence>
<keyword evidence="2" id="KW-1185">Reference proteome</keyword>
<name>A0ABR6ERQ4_9SPHI</name>
<dbReference type="Proteomes" id="UP000636110">
    <property type="component" value="Unassembled WGS sequence"/>
</dbReference>
<dbReference type="SUPFAM" id="SSF56112">
    <property type="entry name" value="Protein kinase-like (PK-like)"/>
    <property type="match status" value="1"/>
</dbReference>
<dbReference type="InterPro" id="IPR006748">
    <property type="entry name" value="NH2Glyco/OHUrea_AB-resist_kin"/>
</dbReference>
<dbReference type="InterPro" id="IPR011009">
    <property type="entry name" value="Kinase-like_dom_sf"/>
</dbReference>